<dbReference type="Proteomes" id="UP000339249">
    <property type="component" value="Unassembled WGS sequence"/>
</dbReference>
<dbReference type="InterPro" id="IPR049354">
    <property type="entry name" value="GpP-like_N"/>
</dbReference>
<feature type="domain" description="Baseplate hub protein gp44-like N-terminal" evidence="1">
    <location>
        <begin position="7"/>
        <end position="81"/>
    </location>
</feature>
<evidence type="ECO:0000259" key="1">
    <source>
        <dbReference type="Pfam" id="PF21683"/>
    </source>
</evidence>
<dbReference type="EMBL" id="CABDVU010000001">
    <property type="protein sequence ID" value="VTN15525.1"/>
    <property type="molecule type" value="Genomic_DNA"/>
</dbReference>
<sequence>MSDQDIVSLNVGGKIIEGWDSVRVTRSIERFPSDFSLGLMDYYPGTSEKQLVQEGQSGEVRIGSDLVLTGYIDSWEPAITRRAP</sequence>
<proteinExistence type="predicted"/>
<dbReference type="SUPFAM" id="SSF69279">
    <property type="entry name" value="Phage tail proteins"/>
    <property type="match status" value="1"/>
</dbReference>
<gene>
    <name evidence="2" type="ORF">NCTC9185_07613</name>
</gene>
<dbReference type="AlphaFoldDB" id="A0A4U9DHA8"/>
<organism evidence="2 3">
    <name type="scientific">Raoultella terrigena</name>
    <name type="common">Klebsiella terrigena</name>
    <dbReference type="NCBI Taxonomy" id="577"/>
    <lineage>
        <taxon>Bacteria</taxon>
        <taxon>Pseudomonadati</taxon>
        <taxon>Pseudomonadota</taxon>
        <taxon>Gammaproteobacteria</taxon>
        <taxon>Enterobacterales</taxon>
        <taxon>Enterobacteriaceae</taxon>
        <taxon>Klebsiella/Raoultella group</taxon>
        <taxon>Raoultella</taxon>
    </lineage>
</organism>
<protein>
    <submittedName>
        <fullName evidence="2">Mu-like prophage tail protein gpP</fullName>
    </submittedName>
</protein>
<dbReference type="Pfam" id="PF21683">
    <property type="entry name" value="GpP-like_1st"/>
    <property type="match status" value="1"/>
</dbReference>
<evidence type="ECO:0000313" key="2">
    <source>
        <dbReference type="EMBL" id="VTN15525.1"/>
    </source>
</evidence>
<accession>A0A4U9DHA8</accession>
<dbReference type="Gene3D" id="2.30.300.10">
    <property type="entry name" value="Baseplate protein-like domain - beta roll fold"/>
    <property type="match status" value="1"/>
</dbReference>
<evidence type="ECO:0000313" key="3">
    <source>
        <dbReference type="Proteomes" id="UP000339249"/>
    </source>
</evidence>
<reference evidence="2 3" key="1">
    <citation type="submission" date="2019-04" db="EMBL/GenBank/DDBJ databases">
        <authorList>
            <consortium name="Pathogen Informatics"/>
        </authorList>
    </citation>
    <scope>NUCLEOTIDE SEQUENCE [LARGE SCALE GENOMIC DNA]</scope>
    <source>
        <strain evidence="2 3">NCTC9185</strain>
    </source>
</reference>
<name>A0A4U9DHA8_RAOTE</name>